<evidence type="ECO:0000313" key="4">
    <source>
        <dbReference type="EMBL" id="VFK01822.1"/>
    </source>
</evidence>
<feature type="domain" description="Transposase IS30-like HTH" evidence="1">
    <location>
        <begin position="3"/>
        <end position="46"/>
    </location>
</feature>
<dbReference type="PANTHER" id="PTHR10948">
    <property type="entry name" value="TRANSPOSASE"/>
    <property type="match status" value="1"/>
</dbReference>
<reference evidence="4" key="1">
    <citation type="submission" date="2019-02" db="EMBL/GenBank/DDBJ databases">
        <authorList>
            <person name="Gruber-Vodicka R. H."/>
            <person name="Seah K. B. B."/>
        </authorList>
    </citation>
    <scope>NUCLEOTIDE SEQUENCE</scope>
    <source>
        <strain evidence="4">BECK_SA2B12</strain>
        <strain evidence="2">BECK_SA2B15</strain>
        <strain evidence="3">BECK_SA2B20</strain>
    </source>
</reference>
<organism evidence="4">
    <name type="scientific">Candidatus Kentrum eta</name>
    <dbReference type="NCBI Taxonomy" id="2126337"/>
    <lineage>
        <taxon>Bacteria</taxon>
        <taxon>Pseudomonadati</taxon>
        <taxon>Pseudomonadota</taxon>
        <taxon>Gammaproteobacteria</taxon>
        <taxon>Candidatus Kentrum</taxon>
    </lineage>
</organism>
<dbReference type="EMBL" id="CAADFI010000069">
    <property type="protein sequence ID" value="VFJ94941.1"/>
    <property type="molecule type" value="Genomic_DNA"/>
</dbReference>
<dbReference type="AlphaFoldDB" id="A0A450VAL3"/>
<accession>A0A450VAL3</accession>
<name>A0A450VAL3_9GAMM</name>
<dbReference type="EMBL" id="CAADFJ010000073">
    <property type="protein sequence ID" value="VFK01822.1"/>
    <property type="molecule type" value="Genomic_DNA"/>
</dbReference>
<evidence type="ECO:0000259" key="1">
    <source>
        <dbReference type="Pfam" id="PF13936"/>
    </source>
</evidence>
<dbReference type="GO" id="GO:0005829">
    <property type="term" value="C:cytosol"/>
    <property type="evidence" value="ECO:0007669"/>
    <property type="project" value="TreeGrafter"/>
</dbReference>
<dbReference type="EMBL" id="CAADFG010000075">
    <property type="protein sequence ID" value="VFJ94672.1"/>
    <property type="molecule type" value="Genomic_DNA"/>
</dbReference>
<protein>
    <submittedName>
        <fullName evidence="4">Helix-turn-helix domain-containing protein</fullName>
    </submittedName>
</protein>
<dbReference type="GO" id="GO:0032196">
    <property type="term" value="P:transposition"/>
    <property type="evidence" value="ECO:0007669"/>
    <property type="project" value="TreeGrafter"/>
</dbReference>
<dbReference type="InterPro" id="IPR051917">
    <property type="entry name" value="Transposase-Integrase"/>
</dbReference>
<dbReference type="InterPro" id="IPR025246">
    <property type="entry name" value="IS30-like_HTH"/>
</dbReference>
<sequence length="98" mass="11349">MSRYTQLTREQRYRIYILKKAVQTQTEIANTPGVHKSTISRELRRNRGGKGYRPKQAHKKLFGNSQSTAAVPEWRPAALRRGRGSLCAWGRRVVHYNP</sequence>
<proteinExistence type="predicted"/>
<evidence type="ECO:0000313" key="2">
    <source>
        <dbReference type="EMBL" id="VFJ94672.1"/>
    </source>
</evidence>
<dbReference type="GO" id="GO:0004803">
    <property type="term" value="F:transposase activity"/>
    <property type="evidence" value="ECO:0007669"/>
    <property type="project" value="TreeGrafter"/>
</dbReference>
<evidence type="ECO:0000313" key="3">
    <source>
        <dbReference type="EMBL" id="VFJ94941.1"/>
    </source>
</evidence>
<dbReference type="Pfam" id="PF13936">
    <property type="entry name" value="HTH_38"/>
    <property type="match status" value="1"/>
</dbReference>
<dbReference type="PANTHER" id="PTHR10948:SF23">
    <property type="entry name" value="TRANSPOSASE INSI FOR INSERTION SEQUENCE ELEMENT IS30A-RELATED"/>
    <property type="match status" value="1"/>
</dbReference>
<gene>
    <name evidence="2" type="ORF">BECKH772A_GA0070896_1007510</name>
    <name evidence="3" type="ORF">BECKH772B_GA0070898_1006910</name>
    <name evidence="4" type="ORF">BECKH772C_GA0070978_1007310</name>
</gene>